<evidence type="ECO:0000313" key="2">
    <source>
        <dbReference type="Proteomes" id="UP000017981"/>
    </source>
</evidence>
<protein>
    <submittedName>
        <fullName evidence="1">Uncharacterized protein</fullName>
    </submittedName>
</protein>
<sequence length="81" mass="9020">MGPQRKIDGVDIEPGTLVYLDPHSKNKNRYFLKVRLLHSINQGWQKVVEISRDALQAVEKAVNEGLDAVEGHQGNLLDGLS</sequence>
<reference evidence="1 2" key="1">
    <citation type="submission" date="2013-01" db="EMBL/GenBank/DDBJ databases">
        <authorList>
            <person name="Bench S."/>
        </authorList>
    </citation>
    <scope>NUCLEOTIDE SEQUENCE [LARGE SCALE GENOMIC DNA]</scope>
    <source>
        <strain evidence="1 2">WH 0005</strain>
    </source>
</reference>
<dbReference type="AlphaFoldDB" id="T2J3C9"/>
<name>T2J3C9_CROWT</name>
<dbReference type="Proteomes" id="UP000017981">
    <property type="component" value="Unassembled WGS sequence"/>
</dbReference>
<evidence type="ECO:0000313" key="1">
    <source>
        <dbReference type="EMBL" id="CCQ59527.1"/>
    </source>
</evidence>
<comment type="caution">
    <text evidence="1">The sequence shown here is derived from an EMBL/GenBank/DDBJ whole genome shotgun (WGS) entry which is preliminary data.</text>
</comment>
<accession>T2J3C9</accession>
<proteinExistence type="predicted"/>
<reference evidence="1 2" key="2">
    <citation type="submission" date="2013-09" db="EMBL/GenBank/DDBJ databases">
        <title>Whole genome comparison of six Crocosphaera watsonii strains with differing phenotypes.</title>
        <authorList>
            <person name="Bench S.R."/>
            <person name="Heller P."/>
            <person name="Frank I."/>
            <person name="Arciniega M."/>
            <person name="Shilova I.N."/>
            <person name="Zehr J.P."/>
        </authorList>
    </citation>
    <scope>NUCLEOTIDE SEQUENCE [LARGE SCALE GENOMIC DNA]</scope>
    <source>
        <strain evidence="1 2">WH 0005</strain>
    </source>
</reference>
<gene>
    <name evidence="1" type="ORF">CWATWH0005_933</name>
</gene>
<organism evidence="1 2">
    <name type="scientific">Crocosphaera watsonii WH 0005</name>
    <dbReference type="NCBI Taxonomy" id="423472"/>
    <lineage>
        <taxon>Bacteria</taxon>
        <taxon>Bacillati</taxon>
        <taxon>Cyanobacteriota</taxon>
        <taxon>Cyanophyceae</taxon>
        <taxon>Oscillatoriophycideae</taxon>
        <taxon>Chroococcales</taxon>
        <taxon>Aphanothecaceae</taxon>
        <taxon>Crocosphaera</taxon>
    </lineage>
</organism>
<dbReference type="EMBL" id="CAQL01001259">
    <property type="protein sequence ID" value="CCQ59527.1"/>
    <property type="molecule type" value="Genomic_DNA"/>
</dbReference>